<dbReference type="Proteomes" id="UP001054857">
    <property type="component" value="Unassembled WGS sequence"/>
</dbReference>
<evidence type="ECO:0000313" key="3">
    <source>
        <dbReference type="Proteomes" id="UP001054857"/>
    </source>
</evidence>
<feature type="region of interest" description="Disordered" evidence="1">
    <location>
        <begin position="195"/>
        <end position="222"/>
    </location>
</feature>
<accession>A0AAD3DQZ4</accession>
<proteinExistence type="predicted"/>
<reference evidence="2 3" key="1">
    <citation type="journal article" date="2021" name="Sci. Rep.">
        <title>Genome sequencing of the multicellular alga Astrephomene provides insights into convergent evolution of germ-soma differentiation.</title>
        <authorList>
            <person name="Yamashita S."/>
            <person name="Yamamoto K."/>
            <person name="Matsuzaki R."/>
            <person name="Suzuki S."/>
            <person name="Yamaguchi H."/>
            <person name="Hirooka S."/>
            <person name="Minakuchi Y."/>
            <person name="Miyagishima S."/>
            <person name="Kawachi M."/>
            <person name="Toyoda A."/>
            <person name="Nozaki H."/>
        </authorList>
    </citation>
    <scope>NUCLEOTIDE SEQUENCE [LARGE SCALE GENOMIC DNA]</scope>
    <source>
        <strain evidence="2 3">NIES-4017</strain>
    </source>
</reference>
<dbReference type="Gene3D" id="1.25.40.20">
    <property type="entry name" value="Ankyrin repeat-containing domain"/>
    <property type="match status" value="1"/>
</dbReference>
<dbReference type="EMBL" id="BMAR01000014">
    <property type="protein sequence ID" value="GFR46421.1"/>
    <property type="molecule type" value="Genomic_DNA"/>
</dbReference>
<dbReference type="PANTHER" id="PTHR46586:SF3">
    <property type="entry name" value="ANKYRIN REPEAT-CONTAINING PROTEIN"/>
    <property type="match status" value="1"/>
</dbReference>
<dbReference type="AlphaFoldDB" id="A0AAD3DQZ4"/>
<keyword evidence="3" id="KW-1185">Reference proteome</keyword>
<sequence length="222" mass="24926">MGYSEAMDAAAAGHLGVLQLLHARGCISMEVRNNNPGLLGVLRCAVEARQLHVVQWVAQVAGLGVHSDELLAIAIRKEDYRMMALLHEAGAACEFHHFMQAYHLQFPRMMEWLAEHGCPMTVHPIQSVDDSMYALAGKLGDTATLHLLRRLGCPWQGPDTFTWCVRSGCCLPVLQWLRKEGCPVDWEAAVGAVQPQQRGGEVERWLRRKQARKQARGQKRRR</sequence>
<dbReference type="InterPro" id="IPR052050">
    <property type="entry name" value="SecEffector_AnkRepeat"/>
</dbReference>
<protein>
    <recommendedName>
        <fullName evidence="4">Ankyrin repeat domain-containing protein</fullName>
    </recommendedName>
</protein>
<gene>
    <name evidence="2" type="ORF">Agub_g8003</name>
</gene>
<evidence type="ECO:0008006" key="4">
    <source>
        <dbReference type="Google" id="ProtNLM"/>
    </source>
</evidence>
<comment type="caution">
    <text evidence="2">The sequence shown here is derived from an EMBL/GenBank/DDBJ whole genome shotgun (WGS) entry which is preliminary data.</text>
</comment>
<dbReference type="InterPro" id="IPR036770">
    <property type="entry name" value="Ankyrin_rpt-contain_sf"/>
</dbReference>
<name>A0AAD3DQZ4_9CHLO</name>
<evidence type="ECO:0000313" key="2">
    <source>
        <dbReference type="EMBL" id="GFR46421.1"/>
    </source>
</evidence>
<organism evidence="2 3">
    <name type="scientific">Astrephomene gubernaculifera</name>
    <dbReference type="NCBI Taxonomy" id="47775"/>
    <lineage>
        <taxon>Eukaryota</taxon>
        <taxon>Viridiplantae</taxon>
        <taxon>Chlorophyta</taxon>
        <taxon>core chlorophytes</taxon>
        <taxon>Chlorophyceae</taxon>
        <taxon>CS clade</taxon>
        <taxon>Chlamydomonadales</taxon>
        <taxon>Astrephomenaceae</taxon>
        <taxon>Astrephomene</taxon>
    </lineage>
</organism>
<dbReference type="PANTHER" id="PTHR46586">
    <property type="entry name" value="ANKYRIN REPEAT-CONTAINING PROTEIN"/>
    <property type="match status" value="1"/>
</dbReference>
<feature type="compositionally biased region" description="Basic residues" evidence="1">
    <location>
        <begin position="206"/>
        <end position="222"/>
    </location>
</feature>
<dbReference type="SUPFAM" id="SSF140860">
    <property type="entry name" value="Pseudo ankyrin repeat-like"/>
    <property type="match status" value="1"/>
</dbReference>
<feature type="non-terminal residue" evidence="2">
    <location>
        <position position="1"/>
    </location>
</feature>
<evidence type="ECO:0000256" key="1">
    <source>
        <dbReference type="SAM" id="MobiDB-lite"/>
    </source>
</evidence>